<dbReference type="EMBL" id="JAGPXC010000001">
    <property type="protein sequence ID" value="KAH6660756.1"/>
    <property type="molecule type" value="Genomic_DNA"/>
</dbReference>
<dbReference type="PANTHER" id="PTHR31845">
    <property type="entry name" value="FINGER DOMAIN PROTEIN, PUTATIVE-RELATED"/>
    <property type="match status" value="1"/>
</dbReference>
<dbReference type="CDD" id="cd12148">
    <property type="entry name" value="fungal_TF_MHR"/>
    <property type="match status" value="1"/>
</dbReference>
<sequence>MSETVASARVPDTKDDERLAACFNCKRSKLKCVRTNGSATCTRCKQRRIDCAAPAYHVGRHKGVKNKHTGLEKAVHQIEQALKRTSSVGEQIANQDQANELRYLLERSRELLGNRNALDEYAAGKSDDQDQRSSPNRTSVSVDTPPQALGRDDASLQRGDGDQLSLDDAENPLQLLARTSELLSAINPRASNGPPGYTGHKIGHRSDFDLQRFFGPYQPRLDIGEDLDPIELGLVTLAEAEALFSYFYDKLAHTRWGIDPVIHTVNFVRSRSAFLLTSIAAASALFSPSLESLYKRLSNHRQKLASIIMSKRYKSVEIVLAFMVNIPWVSAGEHWADDETSTWLSMALTIALDLSLNKIILPASFEPQTPRDGVATADCLDARKALSLDGFSDLDPMSLSARRLLRRRERTWLSLFVLERGVCLARGRDYALPMSPLIESCDQWHLSELADRWDGSIVSVAVLRRDLANLINRVRGICDGYVDNNDSETAVVDKLKEEINMFFDRWYQTWPLQIGDREQLALPPYVEILASHTRLSMYSSVINHLTAPVAARHFFRAAGLSSALNVLRVAVQGESQLKSMPNNTAIMISCAACFALRVGTVADAHGSSLAPSIRTLIAETTDVLERIGSTPIQRKGLSCLFARQLRQILKLASRASENARSHAEPSREPTTALVFSEMPQGNIHHNMSVEMAPTNMASVPDFPLFSTMSNVQLDEAINNTDVGLESIWEDFQFQNATDLDWMDWSTFA</sequence>
<evidence type="ECO:0000256" key="4">
    <source>
        <dbReference type="ARBA" id="ARBA00023163"/>
    </source>
</evidence>
<keyword evidence="2" id="KW-0805">Transcription regulation</keyword>
<dbReference type="GO" id="GO:0000981">
    <property type="term" value="F:DNA-binding transcription factor activity, RNA polymerase II-specific"/>
    <property type="evidence" value="ECO:0007669"/>
    <property type="project" value="InterPro"/>
</dbReference>
<accession>A0A9P8UZC5</accession>
<gene>
    <name evidence="8" type="ORF">BKA67DRAFT_549085</name>
</gene>
<evidence type="ECO:0000256" key="3">
    <source>
        <dbReference type="ARBA" id="ARBA00023125"/>
    </source>
</evidence>
<dbReference type="InterPro" id="IPR001138">
    <property type="entry name" value="Zn2Cys6_DnaBD"/>
</dbReference>
<dbReference type="AlphaFoldDB" id="A0A9P8UZC5"/>
<dbReference type="InterPro" id="IPR036864">
    <property type="entry name" value="Zn2-C6_fun-type_DNA-bd_sf"/>
</dbReference>
<keyword evidence="5" id="KW-0539">Nucleus</keyword>
<evidence type="ECO:0000256" key="2">
    <source>
        <dbReference type="ARBA" id="ARBA00023015"/>
    </source>
</evidence>
<evidence type="ECO:0000313" key="9">
    <source>
        <dbReference type="Proteomes" id="UP000758603"/>
    </source>
</evidence>
<dbReference type="PROSITE" id="PS00463">
    <property type="entry name" value="ZN2_CY6_FUNGAL_1"/>
    <property type="match status" value="1"/>
</dbReference>
<keyword evidence="9" id="KW-1185">Reference proteome</keyword>
<dbReference type="GO" id="GO:0008270">
    <property type="term" value="F:zinc ion binding"/>
    <property type="evidence" value="ECO:0007669"/>
    <property type="project" value="InterPro"/>
</dbReference>
<dbReference type="GO" id="GO:0000976">
    <property type="term" value="F:transcription cis-regulatory region binding"/>
    <property type="evidence" value="ECO:0007669"/>
    <property type="project" value="TreeGrafter"/>
</dbReference>
<feature type="compositionally biased region" description="Basic and acidic residues" evidence="6">
    <location>
        <begin position="150"/>
        <end position="161"/>
    </location>
</feature>
<dbReference type="PROSITE" id="PS50048">
    <property type="entry name" value="ZN2_CY6_FUNGAL_2"/>
    <property type="match status" value="1"/>
</dbReference>
<dbReference type="OrthoDB" id="3429912at2759"/>
<keyword evidence="3" id="KW-0238">DNA-binding</keyword>
<proteinExistence type="predicted"/>
<dbReference type="RefSeq" id="XP_045964887.1">
    <property type="nucleotide sequence ID" value="XM_046101550.1"/>
</dbReference>
<dbReference type="CDD" id="cd00067">
    <property type="entry name" value="GAL4"/>
    <property type="match status" value="1"/>
</dbReference>
<dbReference type="GO" id="GO:0005634">
    <property type="term" value="C:nucleus"/>
    <property type="evidence" value="ECO:0007669"/>
    <property type="project" value="UniProtKB-SubCell"/>
</dbReference>
<dbReference type="GeneID" id="70130442"/>
<evidence type="ECO:0000256" key="5">
    <source>
        <dbReference type="ARBA" id="ARBA00023242"/>
    </source>
</evidence>
<evidence type="ECO:0000256" key="6">
    <source>
        <dbReference type="SAM" id="MobiDB-lite"/>
    </source>
</evidence>
<dbReference type="InterPro" id="IPR051089">
    <property type="entry name" value="prtT"/>
</dbReference>
<feature type="compositionally biased region" description="Polar residues" evidence="6">
    <location>
        <begin position="132"/>
        <end position="144"/>
    </location>
</feature>
<dbReference type="Gene3D" id="4.10.240.10">
    <property type="entry name" value="Zn(2)-C6 fungal-type DNA-binding domain"/>
    <property type="match status" value="1"/>
</dbReference>
<dbReference type="Proteomes" id="UP000758603">
    <property type="component" value="Unassembled WGS sequence"/>
</dbReference>
<reference evidence="8" key="1">
    <citation type="journal article" date="2021" name="Nat. Commun.">
        <title>Genetic determinants of endophytism in the Arabidopsis root mycobiome.</title>
        <authorList>
            <person name="Mesny F."/>
            <person name="Miyauchi S."/>
            <person name="Thiergart T."/>
            <person name="Pickel B."/>
            <person name="Atanasova L."/>
            <person name="Karlsson M."/>
            <person name="Huettel B."/>
            <person name="Barry K.W."/>
            <person name="Haridas S."/>
            <person name="Chen C."/>
            <person name="Bauer D."/>
            <person name="Andreopoulos W."/>
            <person name="Pangilinan J."/>
            <person name="LaButti K."/>
            <person name="Riley R."/>
            <person name="Lipzen A."/>
            <person name="Clum A."/>
            <person name="Drula E."/>
            <person name="Henrissat B."/>
            <person name="Kohler A."/>
            <person name="Grigoriev I.V."/>
            <person name="Martin F.M."/>
            <person name="Hacquard S."/>
        </authorList>
    </citation>
    <scope>NUCLEOTIDE SEQUENCE</scope>
    <source>
        <strain evidence="8">MPI-SDFR-AT-0073</strain>
    </source>
</reference>
<feature type="region of interest" description="Disordered" evidence="6">
    <location>
        <begin position="120"/>
        <end position="167"/>
    </location>
</feature>
<evidence type="ECO:0000313" key="8">
    <source>
        <dbReference type="EMBL" id="KAH6660756.1"/>
    </source>
</evidence>
<dbReference type="SUPFAM" id="SSF57701">
    <property type="entry name" value="Zn2/Cys6 DNA-binding domain"/>
    <property type="match status" value="1"/>
</dbReference>
<dbReference type="PANTHER" id="PTHR31845:SF17">
    <property type="entry name" value="ZN(II)2CYS6 TRANSCRIPTION FACTOR (EUROFUNG)"/>
    <property type="match status" value="1"/>
</dbReference>
<organism evidence="8 9">
    <name type="scientific">Truncatella angustata</name>
    <dbReference type="NCBI Taxonomy" id="152316"/>
    <lineage>
        <taxon>Eukaryota</taxon>
        <taxon>Fungi</taxon>
        <taxon>Dikarya</taxon>
        <taxon>Ascomycota</taxon>
        <taxon>Pezizomycotina</taxon>
        <taxon>Sordariomycetes</taxon>
        <taxon>Xylariomycetidae</taxon>
        <taxon>Amphisphaeriales</taxon>
        <taxon>Sporocadaceae</taxon>
        <taxon>Truncatella</taxon>
    </lineage>
</organism>
<feature type="domain" description="Zn(2)-C6 fungal-type" evidence="7">
    <location>
        <begin position="21"/>
        <end position="51"/>
    </location>
</feature>
<comment type="subcellular location">
    <subcellularLocation>
        <location evidence="1">Nucleus</location>
    </subcellularLocation>
</comment>
<protein>
    <recommendedName>
        <fullName evidence="7">Zn(2)-C6 fungal-type domain-containing protein</fullName>
    </recommendedName>
</protein>
<name>A0A9P8UZC5_9PEZI</name>
<evidence type="ECO:0000256" key="1">
    <source>
        <dbReference type="ARBA" id="ARBA00004123"/>
    </source>
</evidence>
<comment type="caution">
    <text evidence="8">The sequence shown here is derived from an EMBL/GenBank/DDBJ whole genome shotgun (WGS) entry which is preliminary data.</text>
</comment>
<keyword evidence="4" id="KW-0804">Transcription</keyword>
<evidence type="ECO:0000259" key="7">
    <source>
        <dbReference type="PROSITE" id="PS50048"/>
    </source>
</evidence>